<dbReference type="Proteomes" id="UP000198662">
    <property type="component" value="Unassembled WGS sequence"/>
</dbReference>
<keyword evidence="2" id="KW-0489">Methyltransferase</keyword>
<dbReference type="AlphaFoldDB" id="A0A1G9DWV5"/>
<dbReference type="InterPro" id="IPR025714">
    <property type="entry name" value="Methyltranfer_dom"/>
</dbReference>
<dbReference type="Pfam" id="PF13847">
    <property type="entry name" value="Methyltransf_31"/>
    <property type="match status" value="1"/>
</dbReference>
<dbReference type="EMBL" id="FNGF01000001">
    <property type="protein sequence ID" value="SDK68365.1"/>
    <property type="molecule type" value="Genomic_DNA"/>
</dbReference>
<dbReference type="GO" id="GO:0032259">
    <property type="term" value="P:methylation"/>
    <property type="evidence" value="ECO:0007669"/>
    <property type="project" value="UniProtKB-KW"/>
</dbReference>
<dbReference type="RefSeq" id="WP_091044170.1">
    <property type="nucleotide sequence ID" value="NZ_FNGF01000001.1"/>
</dbReference>
<dbReference type="CDD" id="cd02440">
    <property type="entry name" value="AdoMet_MTases"/>
    <property type="match status" value="1"/>
</dbReference>
<dbReference type="PANTHER" id="PTHR43591:SF24">
    <property type="entry name" value="2-METHOXY-6-POLYPRENYL-1,4-BENZOQUINOL METHYLASE, MITOCHONDRIAL"/>
    <property type="match status" value="1"/>
</dbReference>
<dbReference type="OrthoDB" id="9795634at2"/>
<feature type="domain" description="Methyltransferase" evidence="1">
    <location>
        <begin position="40"/>
        <end position="150"/>
    </location>
</feature>
<keyword evidence="2" id="KW-0808">Transferase</keyword>
<proteinExistence type="predicted"/>
<keyword evidence="3" id="KW-1185">Reference proteome</keyword>
<evidence type="ECO:0000313" key="2">
    <source>
        <dbReference type="EMBL" id="SDK68365.1"/>
    </source>
</evidence>
<dbReference type="GO" id="GO:0008168">
    <property type="term" value="F:methyltransferase activity"/>
    <property type="evidence" value="ECO:0007669"/>
    <property type="project" value="UniProtKB-KW"/>
</dbReference>
<sequence length="273" mass="30079">MPMAKETAKYIHGHHESVLRSHTWRTAENSAAYLLPYLKTDHVILDIGCGPGTITADFAEIAHDGHVTGVDYVADVLPKAEAAAAERGLTNTRFEQADVHALRFADDSFDIVHAHQVLQHVSDPVQALREMRRVARPGGLIAVRDSDYAAFTWFPESQGLTDWLGLYETVARAGGGEPDAGRRLKSWALDAGFPEAAIEATSSTWTFSDEADRTWWGDLWADRSLHSDFAAQALDGGHAVQDDLEAISKAWKAWGHNQTSWLMIPHGEILCRA</sequence>
<protein>
    <submittedName>
        <fullName evidence="2">Ubiquinone/menaquinone biosynthesis C-methylase UbiE</fullName>
    </submittedName>
</protein>
<evidence type="ECO:0000259" key="1">
    <source>
        <dbReference type="Pfam" id="PF13847"/>
    </source>
</evidence>
<organism evidence="2 3">
    <name type="scientific">Glycomyces sambucus</name>
    <dbReference type="NCBI Taxonomy" id="380244"/>
    <lineage>
        <taxon>Bacteria</taxon>
        <taxon>Bacillati</taxon>
        <taxon>Actinomycetota</taxon>
        <taxon>Actinomycetes</taxon>
        <taxon>Glycomycetales</taxon>
        <taxon>Glycomycetaceae</taxon>
        <taxon>Glycomyces</taxon>
    </lineage>
</organism>
<dbReference type="STRING" id="380244.SAMN05216298_1155"/>
<gene>
    <name evidence="2" type="ORF">SAMN05216298_1155</name>
</gene>
<reference evidence="3" key="1">
    <citation type="submission" date="2016-10" db="EMBL/GenBank/DDBJ databases">
        <authorList>
            <person name="Varghese N."/>
            <person name="Submissions S."/>
        </authorList>
    </citation>
    <scope>NUCLEOTIDE SEQUENCE [LARGE SCALE GENOMIC DNA]</scope>
    <source>
        <strain evidence="3">CGMCC 4.3147</strain>
    </source>
</reference>
<dbReference type="SUPFAM" id="SSF53335">
    <property type="entry name" value="S-adenosyl-L-methionine-dependent methyltransferases"/>
    <property type="match status" value="1"/>
</dbReference>
<keyword evidence="2" id="KW-0830">Ubiquinone</keyword>
<accession>A0A1G9DWV5</accession>
<name>A0A1G9DWV5_9ACTN</name>
<dbReference type="PANTHER" id="PTHR43591">
    <property type="entry name" value="METHYLTRANSFERASE"/>
    <property type="match status" value="1"/>
</dbReference>
<dbReference type="InterPro" id="IPR029063">
    <property type="entry name" value="SAM-dependent_MTases_sf"/>
</dbReference>
<dbReference type="Gene3D" id="3.40.50.150">
    <property type="entry name" value="Vaccinia Virus protein VP39"/>
    <property type="match status" value="1"/>
</dbReference>
<evidence type="ECO:0000313" key="3">
    <source>
        <dbReference type="Proteomes" id="UP000198662"/>
    </source>
</evidence>